<dbReference type="Proteomes" id="UP000321181">
    <property type="component" value="Unassembled WGS sequence"/>
</dbReference>
<keyword evidence="6" id="KW-1185">Reference proteome</keyword>
<dbReference type="PRINTS" id="PR00508">
    <property type="entry name" value="S21N4MTFRASE"/>
</dbReference>
<dbReference type="InterPro" id="IPR029063">
    <property type="entry name" value="SAM-dependent_MTases_sf"/>
</dbReference>
<protein>
    <recommendedName>
        <fullName evidence="3">Methyltransferase</fullName>
        <ecNumber evidence="3">2.1.1.-</ecNumber>
    </recommendedName>
</protein>
<dbReference type="GO" id="GO:0008170">
    <property type="term" value="F:N-methyltransferase activity"/>
    <property type="evidence" value="ECO:0007669"/>
    <property type="project" value="InterPro"/>
</dbReference>
<evidence type="ECO:0000259" key="4">
    <source>
        <dbReference type="Pfam" id="PF01555"/>
    </source>
</evidence>
<evidence type="ECO:0000256" key="3">
    <source>
        <dbReference type="RuleBase" id="RU362026"/>
    </source>
</evidence>
<accession>A0A512DD35</accession>
<sequence length="432" mass="47333">MTRLTPPRSLPDVKPVTPVARLDRTRYADSSTRVAIEDVASVVGMSKTFIRRVLGAPVNTLTAGQVIELLDQDAYAETFVRRSQVLDYLFATAAGRVEASPDPISLEDGEAFELLEGDALDLIPRIPAGSVDCVVTSTPYWAMRVYKASHFVTWADGEVCPYGHEQTPEGFVRHTTELLYRLIPALADHGSIWWNVMDTFNTRTQIRGNAAEALRAMQGHDKRAWAEHESRRYSAGHAYLKDGEQCQIPAQIAARASRLGYYVKSTITWAKPYTTPEPQNSRVSRSLEYVLHLSKHRTPRFSRDAYRQLPPTLGGRNTLLETDKLSDVWHLATSQGGGHGAQFPLALPARCIGLTTNAGDVVLDPFVGSGTSGVAARSLGRRFLGIDVAPEYLAQAEELIGMVESTAFGAYGDHASRAPSHDDVSVTRAAKA</sequence>
<gene>
    <name evidence="5" type="ORF">CAE01nite_20720</name>
</gene>
<dbReference type="RefSeq" id="WP_246131132.1">
    <property type="nucleotide sequence ID" value="NZ_BAAARM010000003.1"/>
</dbReference>
<evidence type="ECO:0000313" key="6">
    <source>
        <dbReference type="Proteomes" id="UP000321181"/>
    </source>
</evidence>
<reference evidence="5 6" key="1">
    <citation type="submission" date="2019-07" db="EMBL/GenBank/DDBJ databases">
        <title>Whole genome shotgun sequence of Cellulomonas aerilata NBRC 106308.</title>
        <authorList>
            <person name="Hosoyama A."/>
            <person name="Uohara A."/>
            <person name="Ohji S."/>
            <person name="Ichikawa N."/>
        </authorList>
    </citation>
    <scope>NUCLEOTIDE SEQUENCE [LARGE SCALE GENOMIC DNA]</scope>
    <source>
        <strain evidence="5 6">NBRC 106308</strain>
    </source>
</reference>
<dbReference type="Pfam" id="PF01555">
    <property type="entry name" value="N6_N4_Mtase"/>
    <property type="match status" value="1"/>
</dbReference>
<dbReference type="InterPro" id="IPR001091">
    <property type="entry name" value="RM_Methyltransferase"/>
</dbReference>
<evidence type="ECO:0000313" key="5">
    <source>
        <dbReference type="EMBL" id="GEO34347.1"/>
    </source>
</evidence>
<comment type="similarity">
    <text evidence="3">Belongs to the N(4)/N(6)-methyltransferase family.</text>
</comment>
<dbReference type="AlphaFoldDB" id="A0A512DD35"/>
<evidence type="ECO:0000256" key="1">
    <source>
        <dbReference type="ARBA" id="ARBA00022603"/>
    </source>
</evidence>
<dbReference type="GO" id="GO:0003677">
    <property type="term" value="F:DNA binding"/>
    <property type="evidence" value="ECO:0007669"/>
    <property type="project" value="InterPro"/>
</dbReference>
<name>A0A512DD35_9CELL</name>
<dbReference type="EMBL" id="BJYY01000013">
    <property type="protein sequence ID" value="GEO34347.1"/>
    <property type="molecule type" value="Genomic_DNA"/>
</dbReference>
<comment type="caution">
    <text evidence="5">The sequence shown here is derived from an EMBL/GenBank/DDBJ whole genome shotgun (WGS) entry which is preliminary data.</text>
</comment>
<dbReference type="EC" id="2.1.1.-" evidence="3"/>
<evidence type="ECO:0000256" key="2">
    <source>
        <dbReference type="ARBA" id="ARBA00022679"/>
    </source>
</evidence>
<proteinExistence type="inferred from homology"/>
<keyword evidence="2" id="KW-0808">Transferase</keyword>
<organism evidence="5 6">
    <name type="scientific">Cellulomonas aerilata</name>
    <dbReference type="NCBI Taxonomy" id="515326"/>
    <lineage>
        <taxon>Bacteria</taxon>
        <taxon>Bacillati</taxon>
        <taxon>Actinomycetota</taxon>
        <taxon>Actinomycetes</taxon>
        <taxon>Micrococcales</taxon>
        <taxon>Cellulomonadaceae</taxon>
        <taxon>Cellulomonas</taxon>
    </lineage>
</organism>
<dbReference type="SUPFAM" id="SSF53335">
    <property type="entry name" value="S-adenosyl-L-methionine-dependent methyltransferases"/>
    <property type="match status" value="1"/>
</dbReference>
<dbReference type="InterPro" id="IPR002941">
    <property type="entry name" value="DNA_methylase_N4/N6"/>
</dbReference>
<keyword evidence="1" id="KW-0489">Methyltransferase</keyword>
<feature type="domain" description="DNA methylase N-4/N-6" evidence="4">
    <location>
        <begin position="131"/>
        <end position="398"/>
    </location>
</feature>
<dbReference type="Gene3D" id="3.40.50.150">
    <property type="entry name" value="Vaccinia Virus protein VP39"/>
    <property type="match status" value="1"/>
</dbReference>
<dbReference type="GO" id="GO:0032259">
    <property type="term" value="P:methylation"/>
    <property type="evidence" value="ECO:0007669"/>
    <property type="project" value="UniProtKB-KW"/>
</dbReference>